<dbReference type="NCBIfam" id="TIGR03705">
    <property type="entry name" value="poly_P_kin"/>
    <property type="match status" value="1"/>
</dbReference>
<dbReference type="InterPro" id="IPR025198">
    <property type="entry name" value="PPK_N_dom"/>
</dbReference>
<feature type="domain" description="Polyphosphate kinase C-terminal" evidence="11">
    <location>
        <begin position="350"/>
        <end position="513"/>
    </location>
</feature>
<dbReference type="Proteomes" id="UP000319342">
    <property type="component" value="Chromosome"/>
</dbReference>
<comment type="PTM">
    <text evidence="6 7">An intermediate of this reaction is the autophosphorylated ppk in which a phosphate is covalently linked to a histidine residue through a N-P bond.</text>
</comment>
<dbReference type="InterPro" id="IPR036832">
    <property type="entry name" value="PPK_N_dom_sf"/>
</dbReference>
<evidence type="ECO:0000256" key="7">
    <source>
        <dbReference type="RuleBase" id="RU003800"/>
    </source>
</evidence>
<feature type="domain" description="Polyphosphate kinase middle" evidence="8">
    <location>
        <begin position="143"/>
        <end position="322"/>
    </location>
</feature>
<dbReference type="RefSeq" id="WP_419185740.1">
    <property type="nucleotide sequence ID" value="NZ_CP036290.1"/>
</dbReference>
<dbReference type="CDD" id="cd09168">
    <property type="entry name" value="PLDc_PaPPK1_C2_like"/>
    <property type="match status" value="1"/>
</dbReference>
<dbReference type="InterPro" id="IPR041108">
    <property type="entry name" value="PP_kinase_C_1"/>
</dbReference>
<dbReference type="GO" id="GO:0009358">
    <property type="term" value="C:polyphosphate kinase complex"/>
    <property type="evidence" value="ECO:0007669"/>
    <property type="project" value="InterPro"/>
</dbReference>
<evidence type="ECO:0000256" key="4">
    <source>
        <dbReference type="ARBA" id="ARBA00022777"/>
    </source>
</evidence>
<evidence type="ECO:0000259" key="11">
    <source>
        <dbReference type="Pfam" id="PF17941"/>
    </source>
</evidence>
<comment type="catalytic activity">
    <reaction evidence="6 7">
        <text>[phosphate](n) + ATP = [phosphate](n+1) + ADP</text>
        <dbReference type="Rhea" id="RHEA:19573"/>
        <dbReference type="Rhea" id="RHEA-COMP:9859"/>
        <dbReference type="Rhea" id="RHEA-COMP:14280"/>
        <dbReference type="ChEBI" id="CHEBI:16838"/>
        <dbReference type="ChEBI" id="CHEBI:30616"/>
        <dbReference type="ChEBI" id="CHEBI:456216"/>
        <dbReference type="EC" id="2.7.4.1"/>
    </reaction>
</comment>
<dbReference type="EC" id="2.7.4.1" evidence="6 7"/>
<dbReference type="SUPFAM" id="SSF143724">
    <property type="entry name" value="PHP14-like"/>
    <property type="match status" value="1"/>
</dbReference>
<keyword evidence="2 6" id="KW-0808">Transferase</keyword>
<dbReference type="PIRSF" id="PIRSF015589">
    <property type="entry name" value="PP_kinase"/>
    <property type="match status" value="1"/>
</dbReference>
<comment type="function">
    <text evidence="6 7">Catalyzes the reversible transfer of the terminal phosphate of ATP to form a long-chain polyphosphate (polyP).</text>
</comment>
<feature type="binding site" evidence="6">
    <location>
        <position position="487"/>
    </location>
    <ligand>
        <name>ATP</name>
        <dbReference type="ChEBI" id="CHEBI:30616"/>
    </ligand>
</feature>
<feature type="binding site" evidence="6">
    <location>
        <position position="611"/>
    </location>
    <ligand>
        <name>ATP</name>
        <dbReference type="ChEBI" id="CHEBI:30616"/>
    </ligand>
</feature>
<keyword evidence="4 6" id="KW-0418">Kinase</keyword>
<organism evidence="12 13">
    <name type="scientific">Rohdeia mirabilis</name>
    <dbReference type="NCBI Taxonomy" id="2528008"/>
    <lineage>
        <taxon>Bacteria</taxon>
        <taxon>Pseudomonadati</taxon>
        <taxon>Planctomycetota</taxon>
        <taxon>Planctomycetia</taxon>
        <taxon>Planctomycetia incertae sedis</taxon>
        <taxon>Rohdeia</taxon>
    </lineage>
</organism>
<gene>
    <name evidence="6 12" type="primary">ppk</name>
    <name evidence="12" type="ORF">Pla163_19190</name>
</gene>
<dbReference type="SUPFAM" id="SSF56024">
    <property type="entry name" value="Phospholipase D/nuclease"/>
    <property type="match status" value="2"/>
</dbReference>
<protein>
    <recommendedName>
        <fullName evidence="6 7">Polyphosphate kinase</fullName>
        <ecNumber evidence="6 7">2.7.4.1</ecNumber>
    </recommendedName>
    <alternativeName>
        <fullName evidence="6">ATP-polyphosphate phosphotransferase</fullName>
    </alternativeName>
    <alternativeName>
        <fullName evidence="6">Polyphosphoric acid kinase</fullName>
    </alternativeName>
</protein>
<feature type="binding site" evidence="6">
    <location>
        <position position="63"/>
    </location>
    <ligand>
        <name>ATP</name>
        <dbReference type="ChEBI" id="CHEBI:30616"/>
    </ligand>
</feature>
<dbReference type="NCBIfam" id="NF003918">
    <property type="entry name" value="PRK05443.1-2"/>
    <property type="match status" value="1"/>
</dbReference>
<keyword evidence="6" id="KW-0460">Magnesium</keyword>
<dbReference type="HAMAP" id="MF_00347">
    <property type="entry name" value="Polyphosphate_kinase"/>
    <property type="match status" value="1"/>
</dbReference>
<dbReference type="Gene3D" id="3.30.1840.10">
    <property type="entry name" value="Polyphosphate kinase middle domain"/>
    <property type="match status" value="1"/>
</dbReference>
<feature type="binding site" evidence="6">
    <location>
        <position position="394"/>
    </location>
    <ligand>
        <name>Mg(2+)</name>
        <dbReference type="ChEBI" id="CHEBI:18420"/>
    </ligand>
</feature>
<comment type="cofactor">
    <cofactor evidence="6">
        <name>Mg(2+)</name>
        <dbReference type="ChEBI" id="CHEBI:18420"/>
    </cofactor>
</comment>
<dbReference type="Gene3D" id="1.20.58.310">
    <property type="entry name" value="Polyphosphate kinase N-terminal domain"/>
    <property type="match status" value="1"/>
</dbReference>
<dbReference type="GO" id="GO:0008976">
    <property type="term" value="F:polyphosphate kinase activity"/>
    <property type="evidence" value="ECO:0007669"/>
    <property type="project" value="UniProtKB-UniRule"/>
</dbReference>
<keyword evidence="6" id="KW-0479">Metal-binding</keyword>
<dbReference type="Gene3D" id="3.30.870.10">
    <property type="entry name" value="Endonuclease Chain A"/>
    <property type="match status" value="2"/>
</dbReference>
<dbReference type="SUPFAM" id="SSF140356">
    <property type="entry name" value="PPK N-terminal domain-like"/>
    <property type="match status" value="1"/>
</dbReference>
<evidence type="ECO:0000256" key="6">
    <source>
        <dbReference type="HAMAP-Rule" id="MF_00347"/>
    </source>
</evidence>
<keyword evidence="1 6" id="KW-0597">Phosphoprotein</keyword>
<accession>A0A518D029</accession>
<comment type="similarity">
    <text evidence="6 7">Belongs to the polyphosphate kinase 1 (PPK1) family.</text>
</comment>
<dbReference type="EMBL" id="CP036290">
    <property type="protein sequence ID" value="QDU84805.1"/>
    <property type="molecule type" value="Genomic_DNA"/>
</dbReference>
<dbReference type="NCBIfam" id="NF003921">
    <property type="entry name" value="PRK05443.2-2"/>
    <property type="match status" value="1"/>
</dbReference>
<sequence length="708" mass="79261">MDTFAPMDSPERTDPNVDLDAPEFYFNRDLSLVEFNRRVLEQAKDPRVPLLERLRFLSISSTNLDEFFEIRVSGVKQQIELGATRPPGPDGRYPRELLKALSDACQELVGEQYRVLNNVILTELAEHGIELMARAEWGADLSEWVRCYFAAQVQPVLTPIGIDPSHPFPQILNKSLNFIVELDGTDAFGRHGGIGIVNVPRSLPRVIEVPEEVAGRPNVFVLLSSVIHAHVDELFHGMRVGSCHQFRVTRNSDLWVDEEEVDDLLRALKGELPRRKYGDAVRLEVAATCPQRIVDFLLSEFRLDERDLYAVDGPVNLGRLGQVYSAVDRPDLKYRPFVPATPQGLEVESDVFKTLSSRSVVLHHPYESFAPVIELLRRAARDPQVLAIKQVLYRTGSESAIVEALIDAALAGKEVSVVVELRARFDEQENIDLATRMQEAGVNVVYGIVGYKTHAKLLLIVRREDGGVRRYCHLGTGNYHPGTARAYTDLGLLTSDPEIGNDVHQIFTQLTGLGKVQPSTRIVQAPFHLHEFMVERIRAEAERARKGETAWIKAKMNALTEASIIHELYAASRAGVEIDLIVRGACCLRPGVEGVSDRIRVRSVVGRFLEHHRVFAFGNGGEPAVFAASADFMSRNFFRRVETCFPLLDRELAARVLRECLDLFLEDDQQSWLLQPDGSYVRSRAENAGPSAQAVLLEELAGVVERAI</sequence>
<dbReference type="Pfam" id="PF02503">
    <property type="entry name" value="PP_kinase"/>
    <property type="match status" value="1"/>
</dbReference>
<dbReference type="GO" id="GO:0006799">
    <property type="term" value="P:polyphosphate biosynthetic process"/>
    <property type="evidence" value="ECO:0007669"/>
    <property type="project" value="UniProtKB-UniRule"/>
</dbReference>
<evidence type="ECO:0000259" key="8">
    <source>
        <dbReference type="Pfam" id="PF02503"/>
    </source>
</evidence>
<evidence type="ECO:0000313" key="12">
    <source>
        <dbReference type="EMBL" id="QDU84805.1"/>
    </source>
</evidence>
<feature type="binding site" evidence="6">
    <location>
        <position position="424"/>
    </location>
    <ligand>
        <name>Mg(2+)</name>
        <dbReference type="ChEBI" id="CHEBI:18420"/>
    </ligand>
</feature>
<dbReference type="CDD" id="cd09165">
    <property type="entry name" value="PLDc_PaPPK1_C1_like"/>
    <property type="match status" value="1"/>
</dbReference>
<evidence type="ECO:0000256" key="2">
    <source>
        <dbReference type="ARBA" id="ARBA00022679"/>
    </source>
</evidence>
<dbReference type="NCBIfam" id="NF003917">
    <property type="entry name" value="PRK05443.1-1"/>
    <property type="match status" value="1"/>
</dbReference>
<dbReference type="InterPro" id="IPR024953">
    <property type="entry name" value="PP_kinase_middle"/>
</dbReference>
<dbReference type="PANTHER" id="PTHR30218:SF0">
    <property type="entry name" value="POLYPHOSPHATE KINASE"/>
    <property type="match status" value="1"/>
</dbReference>
<dbReference type="Pfam" id="PF13089">
    <property type="entry name" value="PP_kinase_N"/>
    <property type="match status" value="1"/>
</dbReference>
<dbReference type="Pfam" id="PF13090">
    <property type="entry name" value="PP_kinase_C"/>
    <property type="match status" value="1"/>
</dbReference>
<reference evidence="12 13" key="1">
    <citation type="submission" date="2019-02" db="EMBL/GenBank/DDBJ databases">
        <title>Deep-cultivation of Planctomycetes and their phenomic and genomic characterization uncovers novel biology.</title>
        <authorList>
            <person name="Wiegand S."/>
            <person name="Jogler M."/>
            <person name="Boedeker C."/>
            <person name="Pinto D."/>
            <person name="Vollmers J."/>
            <person name="Rivas-Marin E."/>
            <person name="Kohn T."/>
            <person name="Peeters S.H."/>
            <person name="Heuer A."/>
            <person name="Rast P."/>
            <person name="Oberbeckmann S."/>
            <person name="Bunk B."/>
            <person name="Jeske O."/>
            <person name="Meyerdierks A."/>
            <person name="Storesund J.E."/>
            <person name="Kallscheuer N."/>
            <person name="Luecker S."/>
            <person name="Lage O.M."/>
            <person name="Pohl T."/>
            <person name="Merkel B.J."/>
            <person name="Hornburger P."/>
            <person name="Mueller R.-W."/>
            <person name="Bruemmer F."/>
            <person name="Labrenz M."/>
            <person name="Spormann A.M."/>
            <person name="Op den Camp H."/>
            <person name="Overmann J."/>
            <person name="Amann R."/>
            <person name="Jetten M.S.M."/>
            <person name="Mascher T."/>
            <person name="Medema M.H."/>
            <person name="Devos D.P."/>
            <person name="Kaster A.-K."/>
            <person name="Ovreas L."/>
            <person name="Rohde M."/>
            <person name="Galperin M.Y."/>
            <person name="Jogler C."/>
        </authorList>
    </citation>
    <scope>NUCLEOTIDE SEQUENCE [LARGE SCALE GENOMIC DNA]</scope>
    <source>
        <strain evidence="12 13">Pla163</strain>
    </source>
</reference>
<dbReference type="InterPro" id="IPR003414">
    <property type="entry name" value="PP_kinase"/>
</dbReference>
<dbReference type="InterPro" id="IPR025200">
    <property type="entry name" value="PPK_C_dom2"/>
</dbReference>
<feature type="binding site" evidence="6">
    <location>
        <position position="583"/>
    </location>
    <ligand>
        <name>ATP</name>
        <dbReference type="ChEBI" id="CHEBI:30616"/>
    </ligand>
</feature>
<evidence type="ECO:0000259" key="9">
    <source>
        <dbReference type="Pfam" id="PF13089"/>
    </source>
</evidence>
<evidence type="ECO:0000256" key="1">
    <source>
        <dbReference type="ARBA" id="ARBA00022553"/>
    </source>
</evidence>
<feature type="domain" description="Polyphosphate kinase C-terminal" evidence="10">
    <location>
        <begin position="524"/>
        <end position="687"/>
    </location>
</feature>
<evidence type="ECO:0000313" key="13">
    <source>
        <dbReference type="Proteomes" id="UP000319342"/>
    </source>
</evidence>
<proteinExistence type="inferred from homology"/>
<dbReference type="PANTHER" id="PTHR30218">
    <property type="entry name" value="POLYPHOSPHATE KINASE"/>
    <property type="match status" value="1"/>
</dbReference>
<keyword evidence="3 6" id="KW-0547">Nucleotide-binding</keyword>
<evidence type="ECO:0000259" key="10">
    <source>
        <dbReference type="Pfam" id="PF13090"/>
    </source>
</evidence>
<evidence type="ECO:0000256" key="5">
    <source>
        <dbReference type="ARBA" id="ARBA00022840"/>
    </source>
</evidence>
<feature type="domain" description="Polyphosphate kinase N-terminal" evidence="9">
    <location>
        <begin position="25"/>
        <end position="131"/>
    </location>
</feature>
<dbReference type="GO" id="GO:0046872">
    <property type="term" value="F:metal ion binding"/>
    <property type="evidence" value="ECO:0007669"/>
    <property type="project" value="UniProtKB-KW"/>
</dbReference>
<evidence type="ECO:0000256" key="3">
    <source>
        <dbReference type="ARBA" id="ARBA00022741"/>
    </source>
</evidence>
<dbReference type="GO" id="GO:0005524">
    <property type="term" value="F:ATP binding"/>
    <property type="evidence" value="ECO:0007669"/>
    <property type="project" value="UniProtKB-KW"/>
</dbReference>
<keyword evidence="13" id="KW-1185">Reference proteome</keyword>
<name>A0A518D029_9BACT</name>
<feature type="active site" description="Phosphohistidine intermediate" evidence="6">
    <location>
        <position position="454"/>
    </location>
</feature>
<dbReference type="InterPro" id="IPR036830">
    <property type="entry name" value="PP_kinase_middle_dom_sf"/>
</dbReference>
<dbReference type="Pfam" id="PF17941">
    <property type="entry name" value="PP_kinase_C_1"/>
    <property type="match status" value="1"/>
</dbReference>
<keyword evidence="5 6" id="KW-0067">ATP-binding</keyword>
<dbReference type="AlphaFoldDB" id="A0A518D029"/>